<feature type="coiled-coil region" evidence="1">
    <location>
        <begin position="264"/>
        <end position="330"/>
    </location>
</feature>
<protein>
    <submittedName>
        <fullName evidence="3">Uncharacterized protein</fullName>
    </submittedName>
</protein>
<feature type="compositionally biased region" description="Acidic residues" evidence="2">
    <location>
        <begin position="37"/>
        <end position="50"/>
    </location>
</feature>
<proteinExistence type="predicted"/>
<keyword evidence="4" id="KW-1185">Reference proteome</keyword>
<gene>
    <name evidence="3" type="ORF">Poli38472_005970</name>
</gene>
<dbReference type="Proteomes" id="UP000794436">
    <property type="component" value="Unassembled WGS sequence"/>
</dbReference>
<organism evidence="3 4">
    <name type="scientific">Pythium oligandrum</name>
    <name type="common">Mycoparasitic fungus</name>
    <dbReference type="NCBI Taxonomy" id="41045"/>
    <lineage>
        <taxon>Eukaryota</taxon>
        <taxon>Sar</taxon>
        <taxon>Stramenopiles</taxon>
        <taxon>Oomycota</taxon>
        <taxon>Peronosporomycetes</taxon>
        <taxon>Pythiales</taxon>
        <taxon>Pythiaceae</taxon>
        <taxon>Pythium</taxon>
    </lineage>
</organism>
<accession>A0A8K1CTI6</accession>
<name>A0A8K1CTI6_PYTOL</name>
<evidence type="ECO:0000256" key="1">
    <source>
        <dbReference type="SAM" id="Coils"/>
    </source>
</evidence>
<feature type="region of interest" description="Disordered" evidence="2">
    <location>
        <begin position="25"/>
        <end position="70"/>
    </location>
</feature>
<dbReference type="OrthoDB" id="67471at2759"/>
<dbReference type="PANTHER" id="PTHR37067">
    <property type="entry name" value="PX DOMAIN-CONTAINING PROTEIN"/>
    <property type="match status" value="1"/>
</dbReference>
<feature type="compositionally biased region" description="Basic and acidic residues" evidence="2">
    <location>
        <begin position="51"/>
        <end position="63"/>
    </location>
</feature>
<sequence length="345" mass="38893">MHAPSEATVEASALTNDSLIVDSLDDASRKRTVADMDGGEDYEDEEEDEYGTGKDDGKGDKRANNKRSRRHNWQAKYEMEFGLLAIERDSVSGDVTLAMCGFCKAFGREGKYEQLLQPEPAETTGDTKKRRRRSLTTTKFFRAFRVDNIRSHLQGAHPRRWAEYEMLPKQEAIRARYLQMHGDFQYDNLPIDDVLGGSSLNTESDIAYAQAQAHALGSSLSEPHHGQAGHSATVNGSGTAGHFTSAMVYSAGPRSHFDYEKHLVEQLALDRERLEFEKTKFKKEVELRERELAQREKMMEQERLFHEKQLEAANEKAEALSNNFSRLGEVIRDALANNTAGDSVV</sequence>
<evidence type="ECO:0000256" key="2">
    <source>
        <dbReference type="SAM" id="MobiDB-lite"/>
    </source>
</evidence>
<reference evidence="3" key="1">
    <citation type="submission" date="2019-03" db="EMBL/GenBank/DDBJ databases">
        <title>Long read genome sequence of the mycoparasitic Pythium oligandrum ATCC 38472 isolated from sugarbeet rhizosphere.</title>
        <authorList>
            <person name="Gaulin E."/>
        </authorList>
    </citation>
    <scope>NUCLEOTIDE SEQUENCE</scope>
    <source>
        <strain evidence="3">ATCC 38472_TT</strain>
    </source>
</reference>
<dbReference type="AlphaFoldDB" id="A0A8K1CTI6"/>
<dbReference type="PANTHER" id="PTHR37067:SF3">
    <property type="entry name" value="PX DOMAIN-CONTAINING PROTEIN"/>
    <property type="match status" value="1"/>
</dbReference>
<evidence type="ECO:0000313" key="3">
    <source>
        <dbReference type="EMBL" id="TMW68502.1"/>
    </source>
</evidence>
<evidence type="ECO:0000313" key="4">
    <source>
        <dbReference type="Proteomes" id="UP000794436"/>
    </source>
</evidence>
<dbReference type="EMBL" id="SPLM01000002">
    <property type="protein sequence ID" value="TMW68502.1"/>
    <property type="molecule type" value="Genomic_DNA"/>
</dbReference>
<comment type="caution">
    <text evidence="3">The sequence shown here is derived from an EMBL/GenBank/DDBJ whole genome shotgun (WGS) entry which is preliminary data.</text>
</comment>
<feature type="region of interest" description="Disordered" evidence="2">
    <location>
        <begin position="217"/>
        <end position="237"/>
    </location>
</feature>
<keyword evidence="1" id="KW-0175">Coiled coil</keyword>